<gene>
    <name evidence="3" type="ORF">H0921_07620</name>
</gene>
<feature type="transmembrane region" description="Helical" evidence="2">
    <location>
        <begin position="28"/>
        <end position="54"/>
    </location>
</feature>
<feature type="compositionally biased region" description="Basic and acidic residues" evidence="1">
    <location>
        <begin position="156"/>
        <end position="165"/>
    </location>
</feature>
<name>A0A7V9ABH0_9BACT</name>
<sequence>MANCPMSPLLGADTPSWLAPYLPEGNGWFLAVGVILLTVFSAIISLAAVAFALTRLPPDYFVNPEARRPIDRHPVLKILLALLRNVFGYLLIALGILLSLPAVPGQGLLTIFLGVLLVDLPGKHRCLRWFLTRPGVLEGINRLRARFGHPPLLHPLPHDPPDTPRDPASQAAANPAPHSTDPNPASQAATATANPASHAVETNPSGTNSSPLLAGNPPPPPADTNPASQAAKPPS</sequence>
<evidence type="ECO:0000256" key="1">
    <source>
        <dbReference type="SAM" id="MobiDB-lite"/>
    </source>
</evidence>
<reference evidence="3 4" key="1">
    <citation type="submission" date="2020-07" db="EMBL/GenBank/DDBJ databases">
        <title>Thermogemmata thermophila gen. nov., sp. nov., a novel moderate thermophilic planctomycete from a Kamchatka hot spring.</title>
        <authorList>
            <person name="Elcheninov A.G."/>
            <person name="Podosokorskaya O.A."/>
            <person name="Kovaleva O.L."/>
            <person name="Novikov A."/>
            <person name="Bonch-Osmolovskaya E.A."/>
            <person name="Toshchakov S.V."/>
            <person name="Kublanov I.V."/>
        </authorList>
    </citation>
    <scope>NUCLEOTIDE SEQUENCE [LARGE SCALE GENOMIC DNA]</scope>
    <source>
        <strain evidence="3 4">2918</strain>
    </source>
</reference>
<accession>A0A7V9ABH0</accession>
<dbReference type="EMBL" id="JACEFB010000004">
    <property type="protein sequence ID" value="MBA2226028.1"/>
    <property type="molecule type" value="Genomic_DNA"/>
</dbReference>
<keyword evidence="2" id="KW-0812">Transmembrane</keyword>
<keyword evidence="2" id="KW-1133">Transmembrane helix</keyword>
<feature type="region of interest" description="Disordered" evidence="1">
    <location>
        <begin position="151"/>
        <end position="235"/>
    </location>
</feature>
<feature type="transmembrane region" description="Helical" evidence="2">
    <location>
        <begin position="75"/>
        <end position="97"/>
    </location>
</feature>
<dbReference type="RefSeq" id="WP_194537465.1">
    <property type="nucleotide sequence ID" value="NZ_JACEFB010000004.1"/>
</dbReference>
<keyword evidence="4" id="KW-1185">Reference proteome</keyword>
<protein>
    <submittedName>
        <fullName evidence="3">Uncharacterized protein</fullName>
    </submittedName>
</protein>
<proteinExistence type="predicted"/>
<evidence type="ECO:0000256" key="2">
    <source>
        <dbReference type="SAM" id="Phobius"/>
    </source>
</evidence>
<evidence type="ECO:0000313" key="4">
    <source>
        <dbReference type="Proteomes" id="UP000542342"/>
    </source>
</evidence>
<dbReference type="Proteomes" id="UP000542342">
    <property type="component" value="Unassembled WGS sequence"/>
</dbReference>
<feature type="compositionally biased region" description="Low complexity" evidence="1">
    <location>
        <begin position="183"/>
        <end position="199"/>
    </location>
</feature>
<comment type="caution">
    <text evidence="3">The sequence shown here is derived from an EMBL/GenBank/DDBJ whole genome shotgun (WGS) entry which is preliminary data.</text>
</comment>
<keyword evidence="2" id="KW-0472">Membrane</keyword>
<dbReference type="AlphaFoldDB" id="A0A7V9ABH0"/>
<evidence type="ECO:0000313" key="3">
    <source>
        <dbReference type="EMBL" id="MBA2226028.1"/>
    </source>
</evidence>
<organism evidence="3 4">
    <name type="scientific">Thermogemmata fonticola</name>
    <dbReference type="NCBI Taxonomy" id="2755323"/>
    <lineage>
        <taxon>Bacteria</taxon>
        <taxon>Pseudomonadati</taxon>
        <taxon>Planctomycetota</taxon>
        <taxon>Planctomycetia</taxon>
        <taxon>Gemmatales</taxon>
        <taxon>Gemmataceae</taxon>
        <taxon>Thermogemmata</taxon>
    </lineage>
</organism>